<comment type="caution">
    <text evidence="1">The sequence shown here is derived from an EMBL/GenBank/DDBJ whole genome shotgun (WGS) entry which is preliminary data.</text>
</comment>
<proteinExistence type="predicted"/>
<organism evidence="1">
    <name type="scientific">marine sediment metagenome</name>
    <dbReference type="NCBI Taxonomy" id="412755"/>
    <lineage>
        <taxon>unclassified sequences</taxon>
        <taxon>metagenomes</taxon>
        <taxon>ecological metagenomes</taxon>
    </lineage>
</organism>
<name>A0A0F9FWL6_9ZZZZ</name>
<gene>
    <name evidence="1" type="ORF">LCGC14_1901770</name>
</gene>
<dbReference type="InterPro" id="IPR029045">
    <property type="entry name" value="ClpP/crotonase-like_dom_sf"/>
</dbReference>
<dbReference type="AlphaFoldDB" id="A0A0F9FWL6"/>
<reference evidence="1" key="1">
    <citation type="journal article" date="2015" name="Nature">
        <title>Complex archaea that bridge the gap between prokaryotes and eukaryotes.</title>
        <authorList>
            <person name="Spang A."/>
            <person name="Saw J.H."/>
            <person name="Jorgensen S.L."/>
            <person name="Zaremba-Niedzwiedzka K."/>
            <person name="Martijn J."/>
            <person name="Lind A.E."/>
            <person name="van Eijk R."/>
            <person name="Schleper C."/>
            <person name="Guy L."/>
            <person name="Ettema T.J."/>
        </authorList>
    </citation>
    <scope>NUCLEOTIDE SEQUENCE</scope>
</reference>
<protein>
    <recommendedName>
        <fullName evidence="2">Tail specific protease domain-containing protein</fullName>
    </recommendedName>
</protein>
<dbReference type="Gene3D" id="3.90.226.10">
    <property type="entry name" value="2-enoyl-CoA Hydratase, Chain A, domain 1"/>
    <property type="match status" value="1"/>
</dbReference>
<sequence>MFTDEFVGFADNPALMPGTPLPSLNLERVYLLTTSSTCSASEAIMNGLRGADIEVIQIGSGTCGKPYGFYPTDNCDTTYFSIQFTGENNKGFGEYADGFAPQNTTDNARLPVRVE</sequence>
<evidence type="ECO:0000313" key="1">
    <source>
        <dbReference type="EMBL" id="KKL90733.1"/>
    </source>
</evidence>
<dbReference type="SUPFAM" id="SSF52096">
    <property type="entry name" value="ClpP/crotonase"/>
    <property type="match status" value="1"/>
</dbReference>
<dbReference type="EMBL" id="LAZR01019933">
    <property type="protein sequence ID" value="KKL90733.1"/>
    <property type="molecule type" value="Genomic_DNA"/>
</dbReference>
<evidence type="ECO:0008006" key="2">
    <source>
        <dbReference type="Google" id="ProtNLM"/>
    </source>
</evidence>
<feature type="non-terminal residue" evidence="1">
    <location>
        <position position="115"/>
    </location>
</feature>
<accession>A0A0F9FWL6</accession>